<dbReference type="Proteomes" id="UP000003277">
    <property type="component" value="Unassembled WGS sequence"/>
</dbReference>
<dbReference type="AlphaFoldDB" id="H1D398"/>
<evidence type="ECO:0000259" key="9">
    <source>
        <dbReference type="Pfam" id="PF00662"/>
    </source>
</evidence>
<feature type="transmembrane region" description="Helical" evidence="7">
    <location>
        <begin position="535"/>
        <end position="555"/>
    </location>
</feature>
<dbReference type="PRINTS" id="PR01434">
    <property type="entry name" value="NADHDHGNASE5"/>
</dbReference>
<dbReference type="InterPro" id="IPR001750">
    <property type="entry name" value="ND/Mrp_TM"/>
</dbReference>
<feature type="transmembrane region" description="Helical" evidence="7">
    <location>
        <begin position="320"/>
        <end position="340"/>
    </location>
</feature>
<feature type="transmembrane region" description="Helical" evidence="7">
    <location>
        <begin position="126"/>
        <end position="149"/>
    </location>
</feature>
<evidence type="ECO:0000313" key="11">
    <source>
        <dbReference type="Proteomes" id="UP000003277"/>
    </source>
</evidence>
<feature type="transmembrane region" description="Helical" evidence="7">
    <location>
        <begin position="449"/>
        <end position="469"/>
    </location>
</feature>
<dbReference type="Pfam" id="PF00361">
    <property type="entry name" value="Proton_antipo_M"/>
    <property type="match status" value="1"/>
</dbReference>
<protein>
    <recommendedName>
        <fullName evidence="12">NADH:quinone oxidoreductase/Mrp antiporter membrane subunit domain-containing protein</fullName>
    </recommendedName>
</protein>
<dbReference type="EMBL" id="ADLT01000080">
    <property type="protein sequence ID" value="EHO61989.1"/>
    <property type="molecule type" value="Genomic_DNA"/>
</dbReference>
<evidence type="ECO:0008006" key="12">
    <source>
        <dbReference type="Google" id="ProtNLM"/>
    </source>
</evidence>
<feature type="transmembrane region" description="Helical" evidence="7">
    <location>
        <begin position="30"/>
        <end position="50"/>
    </location>
</feature>
<dbReference type="PANTHER" id="PTHR43373">
    <property type="entry name" value="NA(+)/H(+) ANTIPORTER SUBUNIT"/>
    <property type="match status" value="1"/>
</dbReference>
<sequence>MALPALLFALPLVTALILLVNRNPAVRNTLVRVSALLMGVLSVAVGVMYFGHPFKIGVDSPLVRLLMMAVDGLAALTVLYFCVKYKRYLTALLGLFQFFLIVAFEFHAGSYARSVWDFNIDNLSIIMILIAGIIGGLIAVYSLGYMAVYHRKHVDVKDRRSFFFFVVFLFLSAMFGLVMSNNLLYMYTFWEITSLCSFLLIGYSGTNEAIHNSFKALWMNLLGGLAFAMAIAYLGEHFYTLEISQLLSMGMQGMPVEPVVALLVFCGFTKSAMMPFSGWLLGAMVAPTPTSALLHSSTMVKAGVFLIIKLAPILGNNHAGIMAMLVGGITFFFASCAAISQSDGKKVLAYSTISNLGLIVCCAGTGSYEAAWTAIMIVIFHAVAKSLLFLTVGTAEQQLGSRNLESFDGIFNSMPRLSLCMVIGICGMFLAPFGMLISKWAAMKAFVDAGQPLLLLALVYGSATTLFYWTKWLGKITTYIPTNENREKGILGVEWTALKTLAALTLVVCVLFPLISQYMVIPYLALMYRNINDVIAQSNLWIMSVMVFLIIILPLRFGKSRRKKQVITNLSGENLGSDVAYRGAAGRIVPVQLRNWYLESWFGERRMTLWGYTACLACVLMELSLAAGGVFHV</sequence>
<feature type="transmembrane region" description="Helical" evidence="7">
    <location>
        <begin position="347"/>
        <end position="368"/>
    </location>
</feature>
<dbReference type="RefSeq" id="WP_008860577.1">
    <property type="nucleotide sequence ID" value="NZ_JH591190.1"/>
</dbReference>
<keyword evidence="3 6" id="KW-0812">Transmembrane</keyword>
<feature type="transmembrane region" description="Helical" evidence="7">
    <location>
        <begin position="217"/>
        <end position="239"/>
    </location>
</feature>
<dbReference type="InterPro" id="IPR001516">
    <property type="entry name" value="Proton_antipo_N"/>
</dbReference>
<organism evidence="10 11">
    <name type="scientific">Dialister succinatiphilus YIT 11850</name>
    <dbReference type="NCBI Taxonomy" id="742743"/>
    <lineage>
        <taxon>Bacteria</taxon>
        <taxon>Bacillati</taxon>
        <taxon>Bacillota</taxon>
        <taxon>Negativicutes</taxon>
        <taxon>Veillonellales</taxon>
        <taxon>Veillonellaceae</taxon>
        <taxon>Dialister</taxon>
    </lineage>
</organism>
<feature type="transmembrane region" description="Helical" evidence="7">
    <location>
        <begin position="293"/>
        <end position="314"/>
    </location>
</feature>
<evidence type="ECO:0000259" key="8">
    <source>
        <dbReference type="Pfam" id="PF00361"/>
    </source>
</evidence>
<dbReference type="PATRIC" id="fig|742743.3.peg.2106"/>
<comment type="similarity">
    <text evidence="2">Belongs to the CPA3 antiporters (TC 2.A.63) subunit A family.</text>
</comment>
<feature type="transmembrane region" description="Helical" evidence="7">
    <location>
        <begin position="184"/>
        <end position="205"/>
    </location>
</feature>
<feature type="transmembrane region" description="Helical" evidence="7">
    <location>
        <begin position="416"/>
        <end position="437"/>
    </location>
</feature>
<proteinExistence type="inferred from homology"/>
<dbReference type="Pfam" id="PF00662">
    <property type="entry name" value="Proton_antipo_N"/>
    <property type="match status" value="1"/>
</dbReference>
<evidence type="ECO:0000313" key="10">
    <source>
        <dbReference type="EMBL" id="EHO61989.1"/>
    </source>
</evidence>
<evidence type="ECO:0000256" key="2">
    <source>
        <dbReference type="ARBA" id="ARBA00008483"/>
    </source>
</evidence>
<feature type="transmembrane region" description="Helical" evidence="7">
    <location>
        <begin position="259"/>
        <end position="281"/>
    </location>
</feature>
<gene>
    <name evidence="10" type="ORF">HMPREF9453_02086</name>
</gene>
<accession>H1D398</accession>
<evidence type="ECO:0000256" key="5">
    <source>
        <dbReference type="ARBA" id="ARBA00023136"/>
    </source>
</evidence>
<feature type="transmembrane region" description="Helical" evidence="7">
    <location>
        <begin position="88"/>
        <end position="106"/>
    </location>
</feature>
<feature type="transmembrane region" description="Helical" evidence="7">
    <location>
        <begin position="6"/>
        <end position="23"/>
    </location>
</feature>
<feature type="transmembrane region" description="Helical" evidence="7">
    <location>
        <begin position="374"/>
        <end position="395"/>
    </location>
</feature>
<evidence type="ECO:0000256" key="3">
    <source>
        <dbReference type="ARBA" id="ARBA00022692"/>
    </source>
</evidence>
<feature type="transmembrane region" description="Helical" evidence="7">
    <location>
        <begin position="62"/>
        <end position="81"/>
    </location>
</feature>
<keyword evidence="11" id="KW-1185">Reference proteome</keyword>
<comment type="caution">
    <text evidence="10">The sequence shown here is derived from an EMBL/GenBank/DDBJ whole genome shotgun (WGS) entry which is preliminary data.</text>
</comment>
<feature type="domain" description="NADH-Ubiquinone oxidoreductase (complex I) chain 5 N-terminal" evidence="9">
    <location>
        <begin position="115"/>
        <end position="147"/>
    </location>
</feature>
<feature type="transmembrane region" description="Helical" evidence="7">
    <location>
        <begin position="161"/>
        <end position="178"/>
    </location>
</feature>
<name>H1D398_9FIRM</name>
<feature type="transmembrane region" description="Helical" evidence="7">
    <location>
        <begin position="490"/>
        <end position="515"/>
    </location>
</feature>
<evidence type="ECO:0000256" key="4">
    <source>
        <dbReference type="ARBA" id="ARBA00022989"/>
    </source>
</evidence>
<evidence type="ECO:0000256" key="1">
    <source>
        <dbReference type="ARBA" id="ARBA00004127"/>
    </source>
</evidence>
<evidence type="ECO:0000256" key="6">
    <source>
        <dbReference type="RuleBase" id="RU000320"/>
    </source>
</evidence>
<dbReference type="InterPro" id="IPR050616">
    <property type="entry name" value="CPA3_Na-H_Antiporter_A"/>
</dbReference>
<comment type="subcellular location">
    <subcellularLocation>
        <location evidence="1">Endomembrane system</location>
        <topology evidence="1">Multi-pass membrane protein</topology>
    </subcellularLocation>
    <subcellularLocation>
        <location evidence="6">Membrane</location>
        <topology evidence="6">Multi-pass membrane protein</topology>
    </subcellularLocation>
</comment>
<dbReference type="GO" id="GO:0012505">
    <property type="term" value="C:endomembrane system"/>
    <property type="evidence" value="ECO:0007669"/>
    <property type="project" value="UniProtKB-SubCell"/>
</dbReference>
<feature type="domain" description="NADH:quinone oxidoreductase/Mrp antiporter transmembrane" evidence="8">
    <location>
        <begin position="180"/>
        <end position="462"/>
    </location>
</feature>
<reference evidence="10 11" key="1">
    <citation type="submission" date="2011-11" db="EMBL/GenBank/DDBJ databases">
        <title>The Genome Sequence of Dialister succinatiphilus YIT 11850.</title>
        <authorList>
            <consortium name="The Broad Institute Genome Sequencing Platform"/>
            <person name="Earl A."/>
            <person name="Ward D."/>
            <person name="Feldgarden M."/>
            <person name="Gevers D."/>
            <person name="Morotomi M."/>
            <person name="Young S.K."/>
            <person name="Zeng Q."/>
            <person name="Gargeya S."/>
            <person name="Fitzgerald M."/>
            <person name="Haas B."/>
            <person name="Abouelleil A."/>
            <person name="Alvarado L."/>
            <person name="Arachchi H.M."/>
            <person name="Berlin A."/>
            <person name="Brown A."/>
            <person name="Chapman S.B."/>
            <person name="Dunbar C."/>
            <person name="Gearin G."/>
            <person name="Goldberg J."/>
            <person name="Griggs A."/>
            <person name="Gujja S."/>
            <person name="Heiman D."/>
            <person name="Howarth C."/>
            <person name="Lui A."/>
            <person name="MacDonald P.J.P."/>
            <person name="Montmayeur A."/>
            <person name="Murphy C."/>
            <person name="Neiman D."/>
            <person name="Pearson M."/>
            <person name="Priest M."/>
            <person name="Roberts A."/>
            <person name="Saif S."/>
            <person name="Shea T."/>
            <person name="Sisk P."/>
            <person name="Stolte C."/>
            <person name="Sykes S."/>
            <person name="Wortman J."/>
            <person name="Nusbaum C."/>
            <person name="Birren B."/>
        </authorList>
    </citation>
    <scope>NUCLEOTIDE SEQUENCE [LARGE SCALE GENOMIC DNA]</scope>
    <source>
        <strain evidence="10 11">YIT 11850</strain>
    </source>
</reference>
<keyword evidence="4 7" id="KW-1133">Transmembrane helix</keyword>
<evidence type="ECO:0000256" key="7">
    <source>
        <dbReference type="SAM" id="Phobius"/>
    </source>
</evidence>
<dbReference type="eggNOG" id="COG1009">
    <property type="taxonomic scope" value="Bacteria"/>
</dbReference>
<dbReference type="GO" id="GO:0016020">
    <property type="term" value="C:membrane"/>
    <property type="evidence" value="ECO:0007669"/>
    <property type="project" value="UniProtKB-SubCell"/>
</dbReference>
<keyword evidence="5 7" id="KW-0472">Membrane</keyword>
<dbReference type="PANTHER" id="PTHR43373:SF1">
    <property type="entry name" value="NA(+)_H(+) ANTIPORTER SUBUNIT A"/>
    <property type="match status" value="1"/>
</dbReference>
<feature type="transmembrane region" description="Helical" evidence="7">
    <location>
        <begin position="609"/>
        <end position="631"/>
    </location>
</feature>
<dbReference type="STRING" id="742743.HMPREF9453_02086"/>
<dbReference type="HOGENOM" id="CLU_013183_0_0_9"/>